<dbReference type="Proteomes" id="UP000727907">
    <property type="component" value="Unassembled WGS sequence"/>
</dbReference>
<reference evidence="1 2" key="1">
    <citation type="submission" date="2021-06" db="EMBL/GenBank/DDBJ databases">
        <authorList>
            <person name="Lee D.H."/>
        </authorList>
    </citation>
    <scope>NUCLEOTIDE SEQUENCE [LARGE SCALE GENOMIC DNA]</scope>
    <source>
        <strain evidence="1 2">MMS21-HV4-11</strain>
    </source>
</reference>
<keyword evidence="2" id="KW-1185">Reference proteome</keyword>
<gene>
    <name evidence="1" type="ORF">KQ910_15160</name>
</gene>
<evidence type="ECO:0000313" key="2">
    <source>
        <dbReference type="Proteomes" id="UP000727907"/>
    </source>
</evidence>
<comment type="caution">
    <text evidence="1">The sequence shown here is derived from an EMBL/GenBank/DDBJ whole genome shotgun (WGS) entry which is preliminary data.</text>
</comment>
<dbReference type="EMBL" id="JAHOPB010000001">
    <property type="protein sequence ID" value="MBU8875112.1"/>
    <property type="molecule type" value="Genomic_DNA"/>
</dbReference>
<organism evidence="1 2">
    <name type="scientific">Reyranella humidisoli</name>
    <dbReference type="NCBI Taxonomy" id="2849149"/>
    <lineage>
        <taxon>Bacteria</taxon>
        <taxon>Pseudomonadati</taxon>
        <taxon>Pseudomonadota</taxon>
        <taxon>Alphaproteobacteria</taxon>
        <taxon>Hyphomicrobiales</taxon>
        <taxon>Reyranellaceae</taxon>
        <taxon>Reyranella</taxon>
    </lineage>
</organism>
<proteinExistence type="predicted"/>
<sequence>MTGIPRWVMLLLAAALVLFGIAASLGWIRDPSLAKADYVGTIDVSSDDARLYRAVPFEWQVTSAAGTFKGNDTAHIRIDPSGERTVMCGWVLLDKAGASIRATRWLSEARLAVGDIKVTALFIAPVDKKPGDGLNAGCLRLDEGIKPAADSSLKIEGNPVRE</sequence>
<name>A0ABS6IKJ1_9HYPH</name>
<protein>
    <submittedName>
        <fullName evidence="1">Uncharacterized protein</fullName>
    </submittedName>
</protein>
<dbReference type="RefSeq" id="WP_216961814.1">
    <property type="nucleotide sequence ID" value="NZ_JAHOPB010000001.1"/>
</dbReference>
<accession>A0ABS6IKJ1</accession>
<evidence type="ECO:0000313" key="1">
    <source>
        <dbReference type="EMBL" id="MBU8875112.1"/>
    </source>
</evidence>